<gene>
    <name evidence="2" type="ORF">FHS23_004620</name>
</gene>
<feature type="compositionally biased region" description="Polar residues" evidence="1">
    <location>
        <begin position="231"/>
        <end position="242"/>
    </location>
</feature>
<feature type="compositionally biased region" description="Polar residues" evidence="1">
    <location>
        <begin position="265"/>
        <end position="276"/>
    </location>
</feature>
<dbReference type="RefSeq" id="WP_183659488.1">
    <property type="nucleotide sequence ID" value="NZ_JACHWU010000011.1"/>
</dbReference>
<feature type="compositionally biased region" description="Pro residues" evidence="1">
    <location>
        <begin position="251"/>
        <end position="260"/>
    </location>
</feature>
<dbReference type="Proteomes" id="UP000550714">
    <property type="component" value="Unassembled WGS sequence"/>
</dbReference>
<keyword evidence="3" id="KW-1185">Reference proteome</keyword>
<proteinExistence type="predicted"/>
<organism evidence="2 3">
    <name type="scientific">Prauserella isguenensis</name>
    <dbReference type="NCBI Taxonomy" id="1470180"/>
    <lineage>
        <taxon>Bacteria</taxon>
        <taxon>Bacillati</taxon>
        <taxon>Actinomycetota</taxon>
        <taxon>Actinomycetes</taxon>
        <taxon>Pseudonocardiales</taxon>
        <taxon>Pseudonocardiaceae</taxon>
        <taxon>Prauserella</taxon>
    </lineage>
</organism>
<reference evidence="2 3" key="1">
    <citation type="submission" date="2020-08" db="EMBL/GenBank/DDBJ databases">
        <title>Genomic Encyclopedia of Type Strains, Phase III (KMG-III): the genomes of soil and plant-associated and newly described type strains.</title>
        <authorList>
            <person name="Whitman W."/>
        </authorList>
    </citation>
    <scope>NUCLEOTIDE SEQUENCE [LARGE SCALE GENOMIC DNA]</scope>
    <source>
        <strain evidence="2 3">CECT 8577</strain>
    </source>
</reference>
<dbReference type="EMBL" id="JACHWU010000011">
    <property type="protein sequence ID" value="MBB3053566.1"/>
    <property type="molecule type" value="Genomic_DNA"/>
</dbReference>
<name>A0A839S6Z8_9PSEU</name>
<dbReference type="AlphaFoldDB" id="A0A839S6Z8"/>
<feature type="compositionally biased region" description="Basic and acidic residues" evidence="1">
    <location>
        <begin position="138"/>
        <end position="150"/>
    </location>
</feature>
<protein>
    <submittedName>
        <fullName evidence="2">Uncharacterized protein</fullName>
    </submittedName>
</protein>
<evidence type="ECO:0000313" key="2">
    <source>
        <dbReference type="EMBL" id="MBB3053566.1"/>
    </source>
</evidence>
<feature type="compositionally biased region" description="Basic and acidic residues" evidence="1">
    <location>
        <begin position="159"/>
        <end position="175"/>
    </location>
</feature>
<feature type="region of interest" description="Disordered" evidence="1">
    <location>
        <begin position="138"/>
        <end position="192"/>
    </location>
</feature>
<evidence type="ECO:0000313" key="3">
    <source>
        <dbReference type="Proteomes" id="UP000550714"/>
    </source>
</evidence>
<accession>A0A839S6Z8</accession>
<evidence type="ECO:0000256" key="1">
    <source>
        <dbReference type="SAM" id="MobiDB-lite"/>
    </source>
</evidence>
<feature type="region of interest" description="Disordered" evidence="1">
    <location>
        <begin position="225"/>
        <end position="291"/>
    </location>
</feature>
<comment type="caution">
    <text evidence="2">The sequence shown here is derived from an EMBL/GenBank/DDBJ whole genome shotgun (WGS) entry which is preliminary data.</text>
</comment>
<sequence>MELALLLAAITYMVRGKFDKDTSQAAYKAGKEPPSVVKHRRKWEQGGGKVADSGKPTGPGATRLALSQRWANACEKAKERSDDKHRRWRAWFAEQAPQRDQKWREKQTNKLIKSEKRAEKFARARGILAHPIAARQEREAWDENARRDAEAAQQTEQAEIDKGQRAQAQDDDKTQRMQSWRESLRKNKKHMSAEAWNALPSDLRDELIAEAEANGGKLEVVGQDGHRQRLRQSTGHDSTPVTESAFDEPPAINPDEPPAIDPYEQMSSTPTGTASTPVVPAQSTGTTATTGGTVYQEAAQKLNNHADEIDGYAAALAQLSDDMGGVGWGAEVTEPLAEMRVALGQVSTVYSDLAEQILAEGNRVNDAYDEAPWAPDKAALV</sequence>